<organism evidence="2">
    <name type="scientific">Borrelia duttonii</name>
    <dbReference type="NCBI Taxonomy" id="40834"/>
    <lineage>
        <taxon>Bacteria</taxon>
        <taxon>Pseudomonadati</taxon>
        <taxon>Spirochaetota</taxon>
        <taxon>Spirochaetia</taxon>
        <taxon>Spirochaetales</taxon>
        <taxon>Borreliaceae</taxon>
        <taxon>Borrelia</taxon>
    </lineage>
</organism>
<name>Q8GRE1_9SPIR</name>
<proteinExistence type="predicted"/>
<evidence type="ECO:0000313" key="2">
    <source>
        <dbReference type="EMBL" id="BAC22673.1"/>
    </source>
</evidence>
<reference evidence="2" key="1">
    <citation type="journal article" date="2002" name="Microbiol. Immunol.">
        <title>The 44-kb Linear Plasmid Molecule in the Relapsing Fever Agent Borrelia duttonii Strain Ly Serve as a Preservation of vmp Genes.</title>
        <authorList>
            <person name="Tabuchi N."/>
            <person name="Mitani H."/>
            <person name="Seino S."/>
            <person name="Fukunaga M."/>
        </authorList>
    </citation>
    <scope>NUCLEOTIDE SEQUENCE</scope>
    <source>
        <strain evidence="2">Ly</strain>
        <plasmid evidence="2">44-kb linear plasmid</plasmid>
    </source>
</reference>
<protein>
    <submittedName>
        <fullName evidence="2">Uncharacterized protein</fullName>
    </submittedName>
</protein>
<feature type="coiled-coil region" evidence="1">
    <location>
        <begin position="190"/>
        <end position="260"/>
    </location>
</feature>
<dbReference type="Pfam" id="PF02414">
    <property type="entry name" value="Borrelia_orfA"/>
    <property type="match status" value="1"/>
</dbReference>
<dbReference type="InterPro" id="IPR003459">
    <property type="entry name" value="Borrelia_plasmid_OrfA"/>
</dbReference>
<sequence>MRTKEKQIMSKIETTCKNKYQHKLITLISTISYINKQFKKYSQNRILYYFNGNLKRNGQKEIKIKTLQSYLYKLEKEFQVTNNYYQHLGINMGTAIYYKLQYSKKECYRRINKNFKERKEKRHLNRINKYYQNKKAYNKNSSVEKWECINNINNIDNKEEKTKLIEKLQVMKYVKKCKFKTDEFLSILNLEISKDEKIKALREMKRDENRLLKNLQNRMKYDENNQNKLQFKQQELISILDKAKAKLEKKGYNEKQLEKEVQKIYEKYKSKPHFIIENDKYGDLKKIIGKIEMSCKKDRKNMQDNEENIKDNIFSILLDQLRHKTSIEILLPVLKNYLNKQEKLDYSKAFNNQYYYELLRLLENKEDHFKVQNFK</sequence>
<dbReference type="EMBL" id="AB073701">
    <property type="protein sequence ID" value="BAC22673.1"/>
    <property type="molecule type" value="Genomic_DNA"/>
</dbReference>
<evidence type="ECO:0000256" key="1">
    <source>
        <dbReference type="SAM" id="Coils"/>
    </source>
</evidence>
<gene>
    <name evidence="2" type="primary">ORFe</name>
</gene>
<keyword evidence="2" id="KW-0614">Plasmid</keyword>
<geneLocation type="plasmid" evidence="2">
    <name>44-kb linear plasmid</name>
</geneLocation>
<accession>Q8GRE1</accession>
<keyword evidence="1" id="KW-0175">Coiled coil</keyword>
<dbReference type="AlphaFoldDB" id="Q8GRE1"/>